<dbReference type="PANTHER" id="PTHR37984">
    <property type="entry name" value="PROTEIN CBG26694"/>
    <property type="match status" value="1"/>
</dbReference>
<feature type="region of interest" description="Disordered" evidence="1">
    <location>
        <begin position="1"/>
        <end position="31"/>
    </location>
</feature>
<feature type="region of interest" description="Disordered" evidence="1">
    <location>
        <begin position="511"/>
        <end position="537"/>
    </location>
</feature>
<feature type="region of interest" description="Disordered" evidence="1">
    <location>
        <begin position="232"/>
        <end position="254"/>
    </location>
</feature>
<sequence>MEQRRNERGWGGNRRSLRKPLRPKASFGTSSTYKRSRCKASGLAMSEAGITRCKMSTNLARDADLAHLARNEEIEQVLFFLVQGNASCDPVGPCMLEYQHAGMQEYQHAGMQEYQHAGMQEYQHAGMQEYQHVGMQEYQHAASIMGNVTKVIDMCKKTTAHLHGQHFAHVDEGRTGISVGHEWLAESGRGRLREMERGMLDRSCRRWPGNCPGGVERRMKTGAGVQLVRVPQSPRRAAGGNPTPRSLGDGPPQHVAVASHVLPPRCRVTGSAAGQAATWSAVDTRHAPIVPCLDLKVPVYLELLPAFDAEKSGSDKGDTATRTRCAIAAKRKPINWRAVLSSHCVCLWDFQRKGHSSVPVSPLAFDRSCAMSRQVGGPLKSVQKPKLPAQFSQDPTSPQFSGVLRKPSCTVAFTRVSRLLVRSPHKNLVRRRLAITSRCPFPSPMSLAALDFAWLPYLAKNIYPRLPTFQLWMYCAVGDRSDISSNAALCRGCQPLLKGGRGIVTSARSVVNRSRPPGDGTVRRSTWGRGGPSDSETVDTVFHKESVLHKFDKVEKGRKMAVSLAESKKKIQDGSMETNKNQGSKKEGVIENLKNSERSTPLIPILKEDGTNLRLCANNKVTDVNHQLPRIEDIFAALQGGSKFCKLDLSNAFNQLQELLSRFQEAGRRLNKEKCLFFQGRDKYLCYVITEEGLMNDKSHLMGILNVKVPEVRSGLDMVNYYSEFIPCLASKLRPLHESLKKGMSEKSFDTVKRERLYHIDNLNIIIKICSRGYSVMPLKKGFGQRHGQYIGVKKFYQYLLVENLNNCLIMNICRHCLVKTNHHHQWQLDFIIHSNKLRSNKNLKGFLNCHVSWVRILSPYSSYGAIMMATLVSEKLVLIARASPRRFVGRVGVVEGGAGKHASPN</sequence>
<proteinExistence type="predicted"/>
<name>A0ABQ9I303_9NEOP</name>
<dbReference type="SUPFAM" id="SSF56672">
    <property type="entry name" value="DNA/RNA polymerases"/>
    <property type="match status" value="1"/>
</dbReference>
<comment type="caution">
    <text evidence="2">The sequence shown here is derived from an EMBL/GenBank/DDBJ whole genome shotgun (WGS) entry which is preliminary data.</text>
</comment>
<dbReference type="EMBL" id="JARBHB010000003">
    <property type="protein sequence ID" value="KAJ8890857.1"/>
    <property type="molecule type" value="Genomic_DNA"/>
</dbReference>
<dbReference type="Gene3D" id="3.10.10.10">
    <property type="entry name" value="HIV Type 1 Reverse Transcriptase, subunit A, domain 1"/>
    <property type="match status" value="1"/>
</dbReference>
<organism evidence="2 3">
    <name type="scientific">Dryococelus australis</name>
    <dbReference type="NCBI Taxonomy" id="614101"/>
    <lineage>
        <taxon>Eukaryota</taxon>
        <taxon>Metazoa</taxon>
        <taxon>Ecdysozoa</taxon>
        <taxon>Arthropoda</taxon>
        <taxon>Hexapoda</taxon>
        <taxon>Insecta</taxon>
        <taxon>Pterygota</taxon>
        <taxon>Neoptera</taxon>
        <taxon>Polyneoptera</taxon>
        <taxon>Phasmatodea</taxon>
        <taxon>Verophasmatodea</taxon>
        <taxon>Anareolatae</taxon>
        <taxon>Phasmatidae</taxon>
        <taxon>Eurycanthinae</taxon>
        <taxon>Dryococelus</taxon>
    </lineage>
</organism>
<dbReference type="Gene3D" id="3.30.70.270">
    <property type="match status" value="2"/>
</dbReference>
<dbReference type="PANTHER" id="PTHR37984:SF5">
    <property type="entry name" value="PROTEIN NYNRIN-LIKE"/>
    <property type="match status" value="1"/>
</dbReference>
<keyword evidence="3" id="KW-1185">Reference proteome</keyword>
<gene>
    <name evidence="2" type="ORF">PR048_010366</name>
</gene>
<reference evidence="2 3" key="1">
    <citation type="submission" date="2023-02" db="EMBL/GenBank/DDBJ databases">
        <title>LHISI_Scaffold_Assembly.</title>
        <authorList>
            <person name="Stuart O.P."/>
            <person name="Cleave R."/>
            <person name="Magrath M.J.L."/>
            <person name="Mikheyev A.S."/>
        </authorList>
    </citation>
    <scope>NUCLEOTIDE SEQUENCE [LARGE SCALE GENOMIC DNA]</scope>
    <source>
        <strain evidence="2">Daus_M_001</strain>
        <tissue evidence="2">Leg muscle</tissue>
    </source>
</reference>
<dbReference type="Proteomes" id="UP001159363">
    <property type="component" value="Chromosome 3"/>
</dbReference>
<dbReference type="InterPro" id="IPR050951">
    <property type="entry name" value="Retrovirus_Pol_polyprotein"/>
</dbReference>
<evidence type="ECO:0000256" key="1">
    <source>
        <dbReference type="SAM" id="MobiDB-lite"/>
    </source>
</evidence>
<evidence type="ECO:0000313" key="3">
    <source>
        <dbReference type="Proteomes" id="UP001159363"/>
    </source>
</evidence>
<protein>
    <recommendedName>
        <fullName evidence="4">Reverse transcriptase</fullName>
    </recommendedName>
</protein>
<dbReference type="InterPro" id="IPR043128">
    <property type="entry name" value="Rev_trsase/Diguanyl_cyclase"/>
</dbReference>
<evidence type="ECO:0000313" key="2">
    <source>
        <dbReference type="EMBL" id="KAJ8890857.1"/>
    </source>
</evidence>
<dbReference type="InterPro" id="IPR043502">
    <property type="entry name" value="DNA/RNA_pol_sf"/>
</dbReference>
<accession>A0ABQ9I303</accession>
<feature type="region of interest" description="Disordered" evidence="1">
    <location>
        <begin position="566"/>
        <end position="585"/>
    </location>
</feature>
<evidence type="ECO:0008006" key="4">
    <source>
        <dbReference type="Google" id="ProtNLM"/>
    </source>
</evidence>